<sequence length="185" mass="20624">EDIAADFPIPFSLRFGDIVRLTSNTPYFVKMKHSNRDCQVIKCERIDSNGGENTKLKLPMDLEMNMVMVIDSNSRRMLALQDLLTGVLPIPTHNVASVPDVSENSILKELPVDLRILKSMKETCLVVASAITTKSPSVPTSRTFNSSDFAVWPKDKKTVHSSPQEQILLRNIGLPVTSEIVLAFR</sequence>
<name>A0A0B6Y5K8_9EUPU</name>
<protein>
    <recommendedName>
        <fullName evidence="2">CABIT domain-containing protein</fullName>
    </recommendedName>
</protein>
<feature type="non-terminal residue" evidence="1">
    <location>
        <position position="185"/>
    </location>
</feature>
<proteinExistence type="predicted"/>
<evidence type="ECO:0008006" key="2">
    <source>
        <dbReference type="Google" id="ProtNLM"/>
    </source>
</evidence>
<dbReference type="AlphaFoldDB" id="A0A0B6Y5K8"/>
<gene>
    <name evidence="1" type="primary">ORF13809</name>
</gene>
<evidence type="ECO:0000313" key="1">
    <source>
        <dbReference type="EMBL" id="CEK51587.1"/>
    </source>
</evidence>
<accession>A0A0B6Y5K8</accession>
<reference evidence="1" key="1">
    <citation type="submission" date="2014-12" db="EMBL/GenBank/DDBJ databases">
        <title>Insight into the proteome of Arion vulgaris.</title>
        <authorList>
            <person name="Aradska J."/>
            <person name="Bulat T."/>
            <person name="Smidak R."/>
            <person name="Sarate P."/>
            <person name="Gangsoo J."/>
            <person name="Sialana F."/>
            <person name="Bilban M."/>
            <person name="Lubec G."/>
        </authorList>
    </citation>
    <scope>NUCLEOTIDE SEQUENCE</scope>
    <source>
        <tissue evidence="1">Skin</tissue>
    </source>
</reference>
<dbReference type="EMBL" id="HACG01004722">
    <property type="protein sequence ID" value="CEK51587.1"/>
    <property type="molecule type" value="Transcribed_RNA"/>
</dbReference>
<feature type="non-terminal residue" evidence="1">
    <location>
        <position position="1"/>
    </location>
</feature>
<organism evidence="1">
    <name type="scientific">Arion vulgaris</name>
    <dbReference type="NCBI Taxonomy" id="1028688"/>
    <lineage>
        <taxon>Eukaryota</taxon>
        <taxon>Metazoa</taxon>
        <taxon>Spiralia</taxon>
        <taxon>Lophotrochozoa</taxon>
        <taxon>Mollusca</taxon>
        <taxon>Gastropoda</taxon>
        <taxon>Heterobranchia</taxon>
        <taxon>Euthyneura</taxon>
        <taxon>Panpulmonata</taxon>
        <taxon>Eupulmonata</taxon>
        <taxon>Stylommatophora</taxon>
        <taxon>Helicina</taxon>
        <taxon>Arionoidea</taxon>
        <taxon>Arionidae</taxon>
        <taxon>Arion</taxon>
    </lineage>
</organism>